<proteinExistence type="predicted"/>
<dbReference type="GO" id="GO:0000281">
    <property type="term" value="P:mitotic cytokinesis"/>
    <property type="evidence" value="ECO:0007669"/>
    <property type="project" value="TreeGrafter"/>
</dbReference>
<keyword evidence="1" id="KW-0175">Coiled coil</keyword>
<feature type="domain" description="PH" evidence="2">
    <location>
        <begin position="902"/>
        <end position="1016"/>
    </location>
</feature>
<gene>
    <name evidence="3" type="ORF">X798_03375</name>
</gene>
<dbReference type="SUPFAM" id="SSF50729">
    <property type="entry name" value="PH domain-like"/>
    <property type="match status" value="1"/>
</dbReference>
<dbReference type="Pfam" id="PF08174">
    <property type="entry name" value="Anillin"/>
    <property type="match status" value="1"/>
</dbReference>
<keyword evidence="4" id="KW-1185">Reference proteome</keyword>
<dbReference type="PANTHER" id="PTHR21538:SF23">
    <property type="entry name" value="ANILLIN"/>
    <property type="match status" value="1"/>
</dbReference>
<dbReference type="Gene3D" id="2.30.29.30">
    <property type="entry name" value="Pleckstrin-homology domain (PH domain)/Phosphotyrosine-binding domain (PTB)"/>
    <property type="match status" value="1"/>
</dbReference>
<protein>
    <recommendedName>
        <fullName evidence="2">PH domain-containing protein</fullName>
    </recommendedName>
</protein>
<evidence type="ECO:0000259" key="2">
    <source>
        <dbReference type="PROSITE" id="PS50003"/>
    </source>
</evidence>
<dbReference type="GO" id="GO:0031106">
    <property type="term" value="P:septin ring organization"/>
    <property type="evidence" value="ECO:0007669"/>
    <property type="project" value="TreeGrafter"/>
</dbReference>
<feature type="non-terminal residue" evidence="3">
    <location>
        <position position="1"/>
    </location>
</feature>
<dbReference type="PANTHER" id="PTHR21538">
    <property type="entry name" value="ANILLIN/RHOTEKIN RTKN"/>
    <property type="match status" value="1"/>
</dbReference>
<dbReference type="EMBL" id="KZ269992">
    <property type="protein sequence ID" value="OZC09681.1"/>
    <property type="molecule type" value="Genomic_DNA"/>
</dbReference>
<reference evidence="3 4" key="1">
    <citation type="submission" date="2015-12" db="EMBL/GenBank/DDBJ databases">
        <title>Draft genome of the nematode, Onchocerca flexuosa.</title>
        <authorList>
            <person name="Mitreva M."/>
        </authorList>
    </citation>
    <scope>NUCLEOTIDE SEQUENCE [LARGE SCALE GENOMIC DNA]</scope>
    <source>
        <strain evidence="3">Red Deer</strain>
    </source>
</reference>
<dbReference type="GO" id="GO:0005826">
    <property type="term" value="C:actomyosin contractile ring"/>
    <property type="evidence" value="ECO:0007669"/>
    <property type="project" value="TreeGrafter"/>
</dbReference>
<dbReference type="OrthoDB" id="5915976at2759"/>
<evidence type="ECO:0000256" key="1">
    <source>
        <dbReference type="SAM" id="Coils"/>
    </source>
</evidence>
<dbReference type="Proteomes" id="UP000242913">
    <property type="component" value="Unassembled WGS sequence"/>
</dbReference>
<dbReference type="AlphaFoldDB" id="A0A238BWH7"/>
<sequence>FEDINSYLCKFQKIIQRTKERELFIEKENALLNSKLETSVSQGGTESILLRPLLNRNQEQSGHSIYPTEELEIMKRISLDGSRNPSSDSLHDACTTDKLRNEKLRARFAALAADVENFECDLKPIRSKESFVKGPSLRLSGGDISPAVLFTPTVSHYSSSSVSSLPRIDEGKPVSIPNDETIANADDSFDKVDEQKKMMTAAIVYKSSESLKSSNLLCNTSEKHLRFASPICELAETDPSLENCSLHCEKHLFDDGKLSEFDADNCSEAEEYGIHKFFRRKTPKELCKSLKGNDSCIERNPSETKWNKETFSAGKCSDIIDETTATANFAISTVPTNADKLTYAKQMAKQLDEKIDEERLKAKVAPIIGVALSKSEHCHSQSRKRSDCAEIDTRSTNVKSLRDRWEVSSTTGIPLHPDQKEDELLRAAIRMAKSLKQERMRPQSYCETKSEFFSKFYCLVQIPGFQPISAASSTSFIQPAESIFEEQLFAVNKEEIQEEEKVSKAITSSKSSSEPNQLIDDAFQFINLTPDRNSSLMSAILSTPEVRTTLSSPTVVSTIHENVETIAPLAHSVSFYRRKEKENRSGSDTVMLGQFIPSPFSGTASLNRAATSKGNMNDRANFEIERARLEEAISVQQEQIVQASRALSFCHNTQEFRGSREEVDAQRALLIATERRRALIFVLDRLIQKHATGGVQHSISDRPKGNLTFWDISVKLMRDFVNGHINYHDDQLLFYFIVLIRCEETVHHTTLTTSDEGICSGRLEFPHYIKFRSLPHDFNCTLEIFSLVSYLKYFFFLLDNIDNRFFLLFRFRTRRELLRHGTKYHIKSGSSLKKSQKSMLSPGSVSLGGPSAVIDPSFQRVGHLSLNISNVHKTRFHLSDTLYPLDGVIEMKVRCHAEDCGTVGHKGFLSLYQPVENMASWSRFWCVLWDGQLRFWRYPEDESTKTPVVSIDLRTCACNEIKPISVERCPYPNSMQIDVWLPGEYSQKPDKIRILMAADRKDEMHSWLNAMNISLRNLSLWSCRS</sequence>
<dbReference type="InterPro" id="IPR037840">
    <property type="entry name" value="PH_Anillin"/>
</dbReference>
<organism evidence="3 4">
    <name type="scientific">Onchocerca flexuosa</name>
    <dbReference type="NCBI Taxonomy" id="387005"/>
    <lineage>
        <taxon>Eukaryota</taxon>
        <taxon>Metazoa</taxon>
        <taxon>Ecdysozoa</taxon>
        <taxon>Nematoda</taxon>
        <taxon>Chromadorea</taxon>
        <taxon>Rhabditida</taxon>
        <taxon>Spirurina</taxon>
        <taxon>Spiruromorpha</taxon>
        <taxon>Filarioidea</taxon>
        <taxon>Onchocercidae</taxon>
        <taxon>Onchocerca</taxon>
    </lineage>
</organism>
<dbReference type="InterPro" id="IPR001849">
    <property type="entry name" value="PH_domain"/>
</dbReference>
<accession>A0A238BWH7</accession>
<dbReference type="InterPro" id="IPR051364">
    <property type="entry name" value="Cytokinesis/Rho-signaling"/>
</dbReference>
<dbReference type="CDD" id="cd01263">
    <property type="entry name" value="PH_anillin"/>
    <property type="match status" value="1"/>
</dbReference>
<dbReference type="SMART" id="SM00233">
    <property type="entry name" value="PH"/>
    <property type="match status" value="1"/>
</dbReference>
<dbReference type="PROSITE" id="PS50003">
    <property type="entry name" value="PH_DOMAIN"/>
    <property type="match status" value="1"/>
</dbReference>
<feature type="coiled-coil region" evidence="1">
    <location>
        <begin position="619"/>
        <end position="646"/>
    </location>
</feature>
<evidence type="ECO:0000313" key="3">
    <source>
        <dbReference type="EMBL" id="OZC09681.1"/>
    </source>
</evidence>
<dbReference type="InterPro" id="IPR012966">
    <property type="entry name" value="AHD"/>
</dbReference>
<dbReference type="GO" id="GO:0000915">
    <property type="term" value="P:actomyosin contractile ring assembly"/>
    <property type="evidence" value="ECO:0007669"/>
    <property type="project" value="TreeGrafter"/>
</dbReference>
<dbReference type="InterPro" id="IPR011993">
    <property type="entry name" value="PH-like_dom_sf"/>
</dbReference>
<name>A0A238BWH7_9BILA</name>
<evidence type="ECO:0000313" key="4">
    <source>
        <dbReference type="Proteomes" id="UP000242913"/>
    </source>
</evidence>
<dbReference type="Pfam" id="PF00169">
    <property type="entry name" value="PH"/>
    <property type="match status" value="1"/>
</dbReference>